<dbReference type="RefSeq" id="WP_379158096.1">
    <property type="nucleotide sequence ID" value="NZ_JBHSRJ010000008.1"/>
</dbReference>
<dbReference type="Gene3D" id="3.40.50.12780">
    <property type="entry name" value="N-terminal domain of ligase-like"/>
    <property type="match status" value="1"/>
</dbReference>
<feature type="domain" description="AMP-binding enzyme C-terminal" evidence="2">
    <location>
        <begin position="453"/>
        <end position="526"/>
    </location>
</feature>
<keyword evidence="4" id="KW-1185">Reference proteome</keyword>
<dbReference type="Proteomes" id="UP001596135">
    <property type="component" value="Unassembled WGS sequence"/>
</dbReference>
<accession>A0ABW1LPD7</accession>
<dbReference type="InterPro" id="IPR042099">
    <property type="entry name" value="ANL_N_sf"/>
</dbReference>
<dbReference type="PANTHER" id="PTHR43767:SF1">
    <property type="entry name" value="NONRIBOSOMAL PEPTIDE SYNTHASE PES1 (EUROFUNG)-RELATED"/>
    <property type="match status" value="1"/>
</dbReference>
<dbReference type="Gene3D" id="3.30.300.30">
    <property type="match status" value="1"/>
</dbReference>
<evidence type="ECO:0000259" key="2">
    <source>
        <dbReference type="Pfam" id="PF13193"/>
    </source>
</evidence>
<evidence type="ECO:0000313" key="4">
    <source>
        <dbReference type="Proteomes" id="UP001596135"/>
    </source>
</evidence>
<evidence type="ECO:0000259" key="1">
    <source>
        <dbReference type="Pfam" id="PF00501"/>
    </source>
</evidence>
<dbReference type="Pfam" id="PF00501">
    <property type="entry name" value="AMP-binding"/>
    <property type="match status" value="1"/>
</dbReference>
<reference evidence="4" key="1">
    <citation type="journal article" date="2019" name="Int. J. Syst. Evol. Microbiol.">
        <title>The Global Catalogue of Microorganisms (GCM) 10K type strain sequencing project: providing services to taxonomists for standard genome sequencing and annotation.</title>
        <authorList>
            <consortium name="The Broad Institute Genomics Platform"/>
            <consortium name="The Broad Institute Genome Sequencing Center for Infectious Disease"/>
            <person name="Wu L."/>
            <person name="Ma J."/>
        </authorList>
    </citation>
    <scope>NUCLEOTIDE SEQUENCE [LARGE SCALE GENOMIC DNA]</scope>
    <source>
        <strain evidence="4">CCUG 54522</strain>
    </source>
</reference>
<evidence type="ECO:0000313" key="3">
    <source>
        <dbReference type="EMBL" id="MFC6045255.1"/>
    </source>
</evidence>
<name>A0ABW1LPD7_9ACTN</name>
<sequence length="535" mass="57252">MPVIPKVRAGLDAGGTTLKVLGRAGVIRPRNPLALAKAARALRSWGVGPAGGFTAAALLDPHRTAIIDELGSLTYDEVHRRSNALARALADLGVSAGDGVAVMCRNHRGFVDVSIATAKLGADILYLNTAFAGPQLVDVIEREKPRVVVHDQEFTDLLAGADVAERVLAWVDHPTDGATIESLIESRPDDDLEPAGRNGRIVILTSGTTGTPKGAPRSEAGVEAAVSLLSRMPLHYGWRTHIAAPLFHTWGFAHLALAMLLGSTMVLRRRFDPEACLSVIESERCDSVVVIPVMLQRIMALPEEKLAGHDLSHVQVVASSGSALPGDLALEWMDQFGDHLYNMYGSTEVAYASIATPEDLRAAPAAAGKPPYATIVKILDPEGRELPPGETGRIFVGNGLLFEGYTGGGHKEVVDGLMSTGDVGRFDEDGRLHVEGRDDEMIVSGGENVFPKEVEDTLMRHPAVVEVAAVGVDDADFGKRLRAYVVVTGSVSEDELKGHVKDNLARFKVPREIVFIEELPRNATGKVLKRDLSAD</sequence>
<dbReference type="InterPro" id="IPR025110">
    <property type="entry name" value="AMP-bd_C"/>
</dbReference>
<gene>
    <name evidence="3" type="ORF">ACFPYL_19360</name>
</gene>
<organism evidence="3 4">
    <name type="scientific">Nocardioides hankookensis</name>
    <dbReference type="NCBI Taxonomy" id="443157"/>
    <lineage>
        <taxon>Bacteria</taxon>
        <taxon>Bacillati</taxon>
        <taxon>Actinomycetota</taxon>
        <taxon>Actinomycetes</taxon>
        <taxon>Propionibacteriales</taxon>
        <taxon>Nocardioidaceae</taxon>
        <taxon>Nocardioides</taxon>
    </lineage>
</organism>
<proteinExistence type="predicted"/>
<dbReference type="Pfam" id="PF13193">
    <property type="entry name" value="AMP-binding_C"/>
    <property type="match status" value="1"/>
</dbReference>
<dbReference type="EMBL" id="JBHSRJ010000008">
    <property type="protein sequence ID" value="MFC6045255.1"/>
    <property type="molecule type" value="Genomic_DNA"/>
</dbReference>
<comment type="caution">
    <text evidence="3">The sequence shown here is derived from an EMBL/GenBank/DDBJ whole genome shotgun (WGS) entry which is preliminary data.</text>
</comment>
<dbReference type="InterPro" id="IPR000873">
    <property type="entry name" value="AMP-dep_synth/lig_dom"/>
</dbReference>
<dbReference type="SUPFAM" id="SSF56801">
    <property type="entry name" value="Acetyl-CoA synthetase-like"/>
    <property type="match status" value="1"/>
</dbReference>
<protein>
    <submittedName>
        <fullName evidence="3">AMP-binding protein</fullName>
    </submittedName>
</protein>
<dbReference type="InterPro" id="IPR050237">
    <property type="entry name" value="ATP-dep_AMP-bd_enzyme"/>
</dbReference>
<dbReference type="PROSITE" id="PS00455">
    <property type="entry name" value="AMP_BINDING"/>
    <property type="match status" value="1"/>
</dbReference>
<feature type="domain" description="AMP-dependent synthetase/ligase" evidence="1">
    <location>
        <begin position="56"/>
        <end position="405"/>
    </location>
</feature>
<dbReference type="InterPro" id="IPR020845">
    <property type="entry name" value="AMP-binding_CS"/>
</dbReference>
<dbReference type="InterPro" id="IPR045851">
    <property type="entry name" value="AMP-bd_C_sf"/>
</dbReference>
<dbReference type="PANTHER" id="PTHR43767">
    <property type="entry name" value="LONG-CHAIN-FATTY-ACID--COA LIGASE"/>
    <property type="match status" value="1"/>
</dbReference>